<keyword evidence="3" id="KW-1185">Reference proteome</keyword>
<dbReference type="PROSITE" id="PS51782">
    <property type="entry name" value="LYSM"/>
    <property type="match status" value="1"/>
</dbReference>
<dbReference type="RefSeq" id="WP_096463964.1">
    <property type="nucleotide sequence ID" value="NZ_AP017312.1"/>
</dbReference>
<dbReference type="SMART" id="SM00257">
    <property type="entry name" value="LysM"/>
    <property type="match status" value="1"/>
</dbReference>
<feature type="compositionally biased region" description="Polar residues" evidence="1">
    <location>
        <begin position="255"/>
        <end position="268"/>
    </location>
</feature>
<feature type="region of interest" description="Disordered" evidence="1">
    <location>
        <begin position="342"/>
        <end position="445"/>
    </location>
</feature>
<dbReference type="InterPro" id="IPR036779">
    <property type="entry name" value="LysM_dom_sf"/>
</dbReference>
<dbReference type="OrthoDB" id="2966368at2"/>
<dbReference type="InterPro" id="IPR018392">
    <property type="entry name" value="LysM"/>
</dbReference>
<reference evidence="2 3" key="1">
    <citation type="submission" date="2015-12" db="EMBL/GenBank/DDBJ databases">
        <title>Genome sequence of Aneurinibacillus soli.</title>
        <authorList>
            <person name="Lee J.S."/>
            <person name="Lee K.C."/>
            <person name="Kim K.K."/>
            <person name="Lee B.W."/>
        </authorList>
    </citation>
    <scope>NUCLEOTIDE SEQUENCE [LARGE SCALE GENOMIC DNA]</scope>
    <source>
        <strain evidence="2 3">CB4</strain>
    </source>
</reference>
<dbReference type="Proteomes" id="UP000217696">
    <property type="component" value="Chromosome"/>
</dbReference>
<dbReference type="SUPFAM" id="SSF54106">
    <property type="entry name" value="LysM domain"/>
    <property type="match status" value="1"/>
</dbReference>
<dbReference type="CDD" id="cd00118">
    <property type="entry name" value="LysM"/>
    <property type="match status" value="1"/>
</dbReference>
<name>A0A0U5B7Q1_9BACL</name>
<feature type="region of interest" description="Disordered" evidence="1">
    <location>
        <begin position="470"/>
        <end position="494"/>
    </location>
</feature>
<accession>A0A0U5B7Q1</accession>
<evidence type="ECO:0000313" key="2">
    <source>
        <dbReference type="EMBL" id="BAU26972.1"/>
    </source>
</evidence>
<dbReference type="AlphaFoldDB" id="A0A0U5B7Q1"/>
<gene>
    <name evidence="2" type="primary">spoVID</name>
    <name evidence="2" type="ORF">CB4_01141</name>
</gene>
<dbReference type="KEGG" id="asoc:CB4_01141"/>
<dbReference type="Pfam" id="PF01476">
    <property type="entry name" value="LysM"/>
    <property type="match status" value="1"/>
</dbReference>
<feature type="region of interest" description="Disordered" evidence="1">
    <location>
        <begin position="246"/>
        <end position="318"/>
    </location>
</feature>
<evidence type="ECO:0000313" key="3">
    <source>
        <dbReference type="Proteomes" id="UP000217696"/>
    </source>
</evidence>
<evidence type="ECO:0000256" key="1">
    <source>
        <dbReference type="SAM" id="MobiDB-lite"/>
    </source>
</evidence>
<sequence>MQNNRKAVLAFPVQHSIFIPQDQNEIEQIDEIELTPNIHIEEVVDEVIVSGYLKLEGTYTGRPPKFPDIPENENGVPLTGYVDSVVFNPFAMDPDDFPSESETTPFEQKIPVHIRIARDKISAMDDLYAAISAFDYDIQSARKLTITAELVLNGIQQTSVRQPEMETHVIPTSFEYTLPMQETEEEGLQEQAEEQEPEAKQEIVPELISFTPEPAPEPVSELIPEIIIKPKPDRTEAAAEVPPELVEEVSRKQTDAPSLQKDVTTVQAVQKEESDPDPNPQIELVSAEIIQPPVQEEEQEPEVKQEIVPEPISFTPEPASEIIVKSEPDRAEVAAEVPPELVKEVSRKQTDAPALQDDITDVKEEGELVREEKEMLTESAPELKVERKPELKPKLELKAERDPEPELEPEANRDLEMKLGSELEGDRDPESDEEPEDAKVSITLKGTRRDPVTVTTGLLSSVAATAEAEKRAEEVQAEENRISQQEREARAEEEKAARALREDALYLTNFMNKTEETFARLKMCIAQKDETLEEIADRYNITAAEVAEANGLHTNSTVARGQVLYIPVRG</sequence>
<organism evidence="2 3">
    <name type="scientific">Aneurinibacillus soli</name>
    <dbReference type="NCBI Taxonomy" id="1500254"/>
    <lineage>
        <taxon>Bacteria</taxon>
        <taxon>Bacillati</taxon>
        <taxon>Bacillota</taxon>
        <taxon>Bacilli</taxon>
        <taxon>Bacillales</taxon>
        <taxon>Paenibacillaceae</taxon>
        <taxon>Aneurinibacillus group</taxon>
        <taxon>Aneurinibacillus</taxon>
    </lineage>
</organism>
<dbReference type="InterPro" id="IPR048862">
    <property type="entry name" value="SPOCS_spoVID_N"/>
</dbReference>
<proteinExistence type="predicted"/>
<dbReference type="Gene3D" id="3.10.350.10">
    <property type="entry name" value="LysM domain"/>
    <property type="match status" value="1"/>
</dbReference>
<protein>
    <submittedName>
        <fullName evidence="2">Stage VI sporulation protein D</fullName>
    </submittedName>
</protein>
<dbReference type="Pfam" id="PF20918">
    <property type="entry name" value="SPOCS_spoVID-N"/>
    <property type="match status" value="1"/>
</dbReference>
<dbReference type="EMBL" id="AP017312">
    <property type="protein sequence ID" value="BAU26972.1"/>
    <property type="molecule type" value="Genomic_DNA"/>
</dbReference>
<feature type="compositionally biased region" description="Basic and acidic residues" evidence="1">
    <location>
        <begin position="360"/>
        <end position="428"/>
    </location>
</feature>